<dbReference type="GO" id="GO:0019546">
    <property type="term" value="P:L-arginine deiminase pathway"/>
    <property type="evidence" value="ECO:0007669"/>
    <property type="project" value="TreeGrafter"/>
</dbReference>
<proteinExistence type="inferred from homology"/>
<sequence length="313" mass="33928">MKNRIVVALGGNALGNSAKEQRDAVRETAIPIVDLIEAGHEVILAHGNGPQVGMINLAMDSATKNLPSFAEMPITECVAMSQGYIGYHLQRFIRDELKRRNIDKEVATIVTEVLVDGDDPAFKSPNKPIGAFYTKEEAEKLEKQGYTMMEDAGRGYRRVVASPKPVDIVQKKTIKTLIDNSQIVITVGGGGIPVKYVEGKGTLGEFAVIDKDFASAKLAELIDADYLIILTAVEKIAINYGKENEQWLDKLSIDDAKKYIKEGHFAPGSMLPKVEAALGFAASKQGRRALVTSLEKAKDGIAGLTGTVIVDEK</sequence>
<reference evidence="8" key="1">
    <citation type="submission" date="2009-09" db="EMBL/GenBank/DDBJ databases">
        <title>The complete chromosome of Sebaldella termitidis ATCC 33386.</title>
        <authorList>
            <consortium name="US DOE Joint Genome Institute (JGI-PGF)"/>
            <person name="Lucas S."/>
            <person name="Copeland A."/>
            <person name="Lapidus A."/>
            <person name="Glavina del Rio T."/>
            <person name="Dalin E."/>
            <person name="Tice H."/>
            <person name="Bruce D."/>
            <person name="Goodwin L."/>
            <person name="Pitluck S."/>
            <person name="Kyrpides N."/>
            <person name="Mavromatis K."/>
            <person name="Ivanova N."/>
            <person name="Mikhailova N."/>
            <person name="Sims D."/>
            <person name="Meincke L."/>
            <person name="Brettin T."/>
            <person name="Detter J.C."/>
            <person name="Han C."/>
            <person name="Larimer F."/>
            <person name="Land M."/>
            <person name="Hauser L."/>
            <person name="Markowitz V."/>
            <person name="Cheng J.F."/>
            <person name="Hugenholtz P."/>
            <person name="Woyke T."/>
            <person name="Wu D."/>
            <person name="Eisen J.A."/>
        </authorList>
    </citation>
    <scope>NUCLEOTIDE SEQUENCE [LARGE SCALE GENOMIC DNA]</scope>
    <source>
        <strain evidence="8">ATCC 33386 / NCTC 11300</strain>
    </source>
</reference>
<evidence type="ECO:0000313" key="8">
    <source>
        <dbReference type="Proteomes" id="UP000000845"/>
    </source>
</evidence>
<evidence type="ECO:0000313" key="7">
    <source>
        <dbReference type="EMBL" id="ACZ08523.1"/>
    </source>
</evidence>
<dbReference type="PANTHER" id="PTHR30409">
    <property type="entry name" value="CARBAMATE KINASE"/>
    <property type="match status" value="1"/>
</dbReference>
<dbReference type="AlphaFoldDB" id="D1AID9"/>
<dbReference type="NCBIfam" id="NF009007">
    <property type="entry name" value="PRK12352.1"/>
    <property type="match status" value="1"/>
</dbReference>
<dbReference type="InterPro" id="IPR036393">
    <property type="entry name" value="AceGlu_kinase-like_sf"/>
</dbReference>
<feature type="domain" description="Aspartate/glutamate/uridylate kinase" evidence="6">
    <location>
        <begin position="3"/>
        <end position="290"/>
    </location>
</feature>
<evidence type="ECO:0000256" key="3">
    <source>
        <dbReference type="ARBA" id="ARBA00022777"/>
    </source>
</evidence>
<keyword evidence="8" id="KW-1185">Reference proteome</keyword>
<keyword evidence="2 5" id="KW-0808">Transferase</keyword>
<dbReference type="eggNOG" id="COG0549">
    <property type="taxonomic scope" value="Bacteria"/>
</dbReference>
<dbReference type="Pfam" id="PF00696">
    <property type="entry name" value="AA_kinase"/>
    <property type="match status" value="1"/>
</dbReference>
<gene>
    <name evidence="7" type="ordered locus">Sterm_1665</name>
</gene>
<organism evidence="7 8">
    <name type="scientific">Sebaldella termitidis (strain ATCC 33386 / NCTC 11300)</name>
    <dbReference type="NCBI Taxonomy" id="526218"/>
    <lineage>
        <taxon>Bacteria</taxon>
        <taxon>Fusobacteriati</taxon>
        <taxon>Fusobacteriota</taxon>
        <taxon>Fusobacteriia</taxon>
        <taxon>Fusobacteriales</taxon>
        <taxon>Leptotrichiaceae</taxon>
        <taxon>Sebaldella</taxon>
    </lineage>
</organism>
<accession>D1AID9</accession>
<dbReference type="GO" id="GO:0005829">
    <property type="term" value="C:cytosol"/>
    <property type="evidence" value="ECO:0007669"/>
    <property type="project" value="TreeGrafter"/>
</dbReference>
<dbReference type="EMBL" id="CP001739">
    <property type="protein sequence ID" value="ACZ08523.1"/>
    <property type="molecule type" value="Genomic_DNA"/>
</dbReference>
<dbReference type="STRING" id="526218.Sterm_1665"/>
<dbReference type="FunFam" id="3.40.1160.10:FF:000007">
    <property type="entry name" value="Carbamate kinase"/>
    <property type="match status" value="1"/>
</dbReference>
<keyword evidence="3 5" id="KW-0418">Kinase</keyword>
<comment type="similarity">
    <text evidence="1 5">Belongs to the carbamate kinase family.</text>
</comment>
<dbReference type="PRINTS" id="PR01469">
    <property type="entry name" value="CARBMTKINASE"/>
</dbReference>
<protein>
    <recommendedName>
        <fullName evidence="4 5">Carbamate kinase</fullName>
    </recommendedName>
</protein>
<evidence type="ECO:0000256" key="4">
    <source>
        <dbReference type="NCBIfam" id="TIGR00746"/>
    </source>
</evidence>
<evidence type="ECO:0000256" key="2">
    <source>
        <dbReference type="ARBA" id="ARBA00022679"/>
    </source>
</evidence>
<dbReference type="NCBIfam" id="TIGR00746">
    <property type="entry name" value="arcC"/>
    <property type="match status" value="1"/>
</dbReference>
<dbReference type="HOGENOM" id="CLU_076278_0_0_0"/>
<dbReference type="CDD" id="cd04235">
    <property type="entry name" value="AAK_CK"/>
    <property type="match status" value="1"/>
</dbReference>
<dbReference type="RefSeq" id="WP_012861119.1">
    <property type="nucleotide sequence ID" value="NC_013517.1"/>
</dbReference>
<dbReference type="InterPro" id="IPR003964">
    <property type="entry name" value="Carb_kinase"/>
</dbReference>
<dbReference type="PIRSF" id="PIRSF000723">
    <property type="entry name" value="Carbamate_kin"/>
    <property type="match status" value="1"/>
</dbReference>
<dbReference type="Proteomes" id="UP000000845">
    <property type="component" value="Chromosome"/>
</dbReference>
<dbReference type="KEGG" id="str:Sterm_1665"/>
<evidence type="ECO:0000256" key="1">
    <source>
        <dbReference type="ARBA" id="ARBA00011066"/>
    </source>
</evidence>
<dbReference type="InterPro" id="IPR001048">
    <property type="entry name" value="Asp/Glu/Uridylate_kinase"/>
</dbReference>
<dbReference type="PANTHER" id="PTHR30409:SF1">
    <property type="entry name" value="CARBAMATE KINASE-RELATED"/>
    <property type="match status" value="1"/>
</dbReference>
<reference evidence="7 8" key="2">
    <citation type="journal article" date="2010" name="Stand. Genomic Sci.">
        <title>Complete genome sequence of Sebaldella termitidis type strain (NCTC 11300).</title>
        <authorList>
            <person name="Harmon-Smith M."/>
            <person name="Celia L."/>
            <person name="Chertkov O."/>
            <person name="Lapidus A."/>
            <person name="Copeland A."/>
            <person name="Glavina Del Rio T."/>
            <person name="Nolan M."/>
            <person name="Lucas S."/>
            <person name="Tice H."/>
            <person name="Cheng J.F."/>
            <person name="Han C."/>
            <person name="Detter J.C."/>
            <person name="Bruce D."/>
            <person name="Goodwin L."/>
            <person name="Pitluck S."/>
            <person name="Pati A."/>
            <person name="Liolios K."/>
            <person name="Ivanova N."/>
            <person name="Mavromatis K."/>
            <person name="Mikhailova N."/>
            <person name="Chen A."/>
            <person name="Palaniappan K."/>
            <person name="Land M."/>
            <person name="Hauser L."/>
            <person name="Chang Y.J."/>
            <person name="Jeffries C.D."/>
            <person name="Brettin T."/>
            <person name="Goker M."/>
            <person name="Beck B."/>
            <person name="Bristow J."/>
            <person name="Eisen J.A."/>
            <person name="Markowitz V."/>
            <person name="Hugenholtz P."/>
            <person name="Kyrpides N.C."/>
            <person name="Klenk H.P."/>
            <person name="Chen F."/>
        </authorList>
    </citation>
    <scope>NUCLEOTIDE SEQUENCE [LARGE SCALE GENOMIC DNA]</scope>
    <source>
        <strain evidence="8">ATCC 33386 / NCTC 11300</strain>
    </source>
</reference>
<evidence type="ECO:0000256" key="5">
    <source>
        <dbReference type="PIRNR" id="PIRNR000723"/>
    </source>
</evidence>
<evidence type="ECO:0000259" key="6">
    <source>
        <dbReference type="Pfam" id="PF00696"/>
    </source>
</evidence>
<dbReference type="SUPFAM" id="SSF53633">
    <property type="entry name" value="Carbamate kinase-like"/>
    <property type="match status" value="1"/>
</dbReference>
<dbReference type="Gene3D" id="3.40.1160.10">
    <property type="entry name" value="Acetylglutamate kinase-like"/>
    <property type="match status" value="1"/>
</dbReference>
<name>D1AID9_SEBTE</name>
<dbReference type="GO" id="GO:0008804">
    <property type="term" value="F:carbamate kinase activity"/>
    <property type="evidence" value="ECO:0007669"/>
    <property type="project" value="UniProtKB-UniRule"/>
</dbReference>